<evidence type="ECO:0000313" key="3">
    <source>
        <dbReference type="Proteomes" id="UP000784294"/>
    </source>
</evidence>
<keyword evidence="1" id="KW-1133">Transmembrane helix</keyword>
<dbReference type="AlphaFoldDB" id="A0A3S5CJ65"/>
<protein>
    <submittedName>
        <fullName evidence="2">Uncharacterized protein</fullName>
    </submittedName>
</protein>
<keyword evidence="1" id="KW-0812">Transmembrane</keyword>
<sequence>MQYCRCDLQPLVGVKVPQARKSVRVTACLSAFSLVVNSSDIKQEQLRLDAWIELVMVPICAIIWAYGC</sequence>
<gene>
    <name evidence="2" type="ORF">PXEA_LOCUS5991</name>
</gene>
<comment type="caution">
    <text evidence="2">The sequence shown here is derived from an EMBL/GenBank/DDBJ whole genome shotgun (WGS) entry which is preliminary data.</text>
</comment>
<feature type="transmembrane region" description="Helical" evidence="1">
    <location>
        <begin position="48"/>
        <end position="67"/>
    </location>
</feature>
<name>A0A3S5CJ65_9PLAT</name>
<keyword evidence="1" id="KW-0472">Membrane</keyword>
<keyword evidence="3" id="KW-1185">Reference proteome</keyword>
<dbReference type="EMBL" id="CAAALY010015097">
    <property type="protein sequence ID" value="VEL12551.1"/>
    <property type="molecule type" value="Genomic_DNA"/>
</dbReference>
<accession>A0A3S5CJ65</accession>
<evidence type="ECO:0000313" key="2">
    <source>
        <dbReference type="EMBL" id="VEL12551.1"/>
    </source>
</evidence>
<proteinExistence type="predicted"/>
<evidence type="ECO:0000256" key="1">
    <source>
        <dbReference type="SAM" id="Phobius"/>
    </source>
</evidence>
<reference evidence="2" key="1">
    <citation type="submission" date="2018-11" db="EMBL/GenBank/DDBJ databases">
        <authorList>
            <consortium name="Pathogen Informatics"/>
        </authorList>
    </citation>
    <scope>NUCLEOTIDE SEQUENCE</scope>
</reference>
<dbReference type="Proteomes" id="UP000784294">
    <property type="component" value="Unassembled WGS sequence"/>
</dbReference>
<organism evidence="2 3">
    <name type="scientific">Protopolystoma xenopodis</name>
    <dbReference type="NCBI Taxonomy" id="117903"/>
    <lineage>
        <taxon>Eukaryota</taxon>
        <taxon>Metazoa</taxon>
        <taxon>Spiralia</taxon>
        <taxon>Lophotrochozoa</taxon>
        <taxon>Platyhelminthes</taxon>
        <taxon>Monogenea</taxon>
        <taxon>Polyopisthocotylea</taxon>
        <taxon>Polystomatidea</taxon>
        <taxon>Polystomatidae</taxon>
        <taxon>Protopolystoma</taxon>
    </lineage>
</organism>